<evidence type="ECO:0000313" key="4">
    <source>
        <dbReference type="Proteomes" id="UP000198844"/>
    </source>
</evidence>
<dbReference type="Proteomes" id="UP000198844">
    <property type="component" value="Unassembled WGS sequence"/>
</dbReference>
<keyword evidence="5" id="KW-1185">Reference proteome</keyword>
<evidence type="ECO:0000313" key="2">
    <source>
        <dbReference type="EMBL" id="CAE6791882.1"/>
    </source>
</evidence>
<sequence length="56" mass="6027">MTLLIYLVGWIILIGGVAWGLMALHVAQHTIAIVAVVMLGLAVITGATRTRNRDRS</sequence>
<name>A0A1I7EPI6_9BURK</name>
<evidence type="ECO:0000313" key="5">
    <source>
        <dbReference type="Proteomes" id="UP000674425"/>
    </source>
</evidence>
<keyword evidence="1" id="KW-0472">Membrane</keyword>
<proteinExistence type="predicted"/>
<dbReference type="EMBL" id="FPBH01000042">
    <property type="protein sequence ID" value="SFU25815.1"/>
    <property type="molecule type" value="Genomic_DNA"/>
</dbReference>
<reference evidence="2 5" key="2">
    <citation type="submission" date="2021-02" db="EMBL/GenBank/DDBJ databases">
        <authorList>
            <person name="Vanwijnsberghe S."/>
        </authorList>
    </citation>
    <scope>NUCLEOTIDE SEQUENCE [LARGE SCALE GENOMIC DNA]</scope>
    <source>
        <strain evidence="2 5">R-69658</strain>
    </source>
</reference>
<dbReference type="EMBL" id="CAJNAU010000047">
    <property type="protein sequence ID" value="CAE6791882.1"/>
    <property type="molecule type" value="Genomic_DNA"/>
</dbReference>
<feature type="transmembrane region" description="Helical" evidence="1">
    <location>
        <begin position="30"/>
        <end position="48"/>
    </location>
</feature>
<dbReference type="AlphaFoldDB" id="A0A1I7EPI6"/>
<reference evidence="3 4" key="1">
    <citation type="submission" date="2016-10" db="EMBL/GenBank/DDBJ databases">
        <authorList>
            <person name="de Groot N.N."/>
        </authorList>
    </citation>
    <scope>NUCLEOTIDE SEQUENCE [LARGE SCALE GENOMIC DNA]</scope>
    <source>
        <strain evidence="3 4">LMG 27731</strain>
    </source>
</reference>
<dbReference type="GeneID" id="77198728"/>
<evidence type="ECO:0000313" key="3">
    <source>
        <dbReference type="EMBL" id="SFU25815.1"/>
    </source>
</evidence>
<keyword evidence="1" id="KW-0812">Transmembrane</keyword>
<feature type="transmembrane region" description="Helical" evidence="1">
    <location>
        <begin position="7"/>
        <end position="24"/>
    </location>
</feature>
<dbReference type="RefSeq" id="WP_167378525.1">
    <property type="nucleotide sequence ID" value="NZ_CAJNAU010000047.1"/>
</dbReference>
<evidence type="ECO:0000256" key="1">
    <source>
        <dbReference type="SAM" id="Phobius"/>
    </source>
</evidence>
<keyword evidence="1" id="KW-1133">Transmembrane helix</keyword>
<gene>
    <name evidence="2" type="ORF">R69658_04546</name>
    <name evidence="3" type="ORF">SAMN05192563_10427</name>
</gene>
<protein>
    <submittedName>
        <fullName evidence="3">Uncharacterized protein</fullName>
    </submittedName>
</protein>
<organism evidence="3 4">
    <name type="scientific">Paraburkholderia aspalathi</name>
    <dbReference type="NCBI Taxonomy" id="1324617"/>
    <lineage>
        <taxon>Bacteria</taxon>
        <taxon>Pseudomonadati</taxon>
        <taxon>Pseudomonadota</taxon>
        <taxon>Betaproteobacteria</taxon>
        <taxon>Burkholderiales</taxon>
        <taxon>Burkholderiaceae</taxon>
        <taxon>Paraburkholderia</taxon>
    </lineage>
</organism>
<dbReference type="Proteomes" id="UP000674425">
    <property type="component" value="Unassembled WGS sequence"/>
</dbReference>
<accession>A0A1I7EPI6</accession>